<protein>
    <submittedName>
        <fullName evidence="2">Uncharacterized protein</fullName>
    </submittedName>
</protein>
<keyword evidence="3" id="KW-1185">Reference proteome</keyword>
<name>A0AAN6UQS1_9PEZI</name>
<dbReference type="EMBL" id="MU853402">
    <property type="protein sequence ID" value="KAK4137239.1"/>
    <property type="molecule type" value="Genomic_DNA"/>
</dbReference>
<organism evidence="2 3">
    <name type="scientific">Trichocladium antarcticum</name>
    <dbReference type="NCBI Taxonomy" id="1450529"/>
    <lineage>
        <taxon>Eukaryota</taxon>
        <taxon>Fungi</taxon>
        <taxon>Dikarya</taxon>
        <taxon>Ascomycota</taxon>
        <taxon>Pezizomycotina</taxon>
        <taxon>Sordariomycetes</taxon>
        <taxon>Sordariomycetidae</taxon>
        <taxon>Sordariales</taxon>
        <taxon>Chaetomiaceae</taxon>
        <taxon>Trichocladium</taxon>
    </lineage>
</organism>
<accession>A0AAN6UQS1</accession>
<dbReference type="Proteomes" id="UP001304895">
    <property type="component" value="Unassembled WGS sequence"/>
</dbReference>
<comment type="caution">
    <text evidence="2">The sequence shown here is derived from an EMBL/GenBank/DDBJ whole genome shotgun (WGS) entry which is preliminary data.</text>
</comment>
<gene>
    <name evidence="2" type="ORF">BT67DRAFT_100131</name>
</gene>
<evidence type="ECO:0000313" key="2">
    <source>
        <dbReference type="EMBL" id="KAK4137239.1"/>
    </source>
</evidence>
<sequence>MDGLQTTSGQSTKYCNKLGLAWARSPLAAQAKQSAQVPRSYIQSIASMSPHTLLCTTQEHTYSTSPRSTLAPLSQNLQ</sequence>
<proteinExistence type="predicted"/>
<reference evidence="2" key="1">
    <citation type="journal article" date="2023" name="Mol. Phylogenet. Evol.">
        <title>Genome-scale phylogeny and comparative genomics of the fungal order Sordariales.</title>
        <authorList>
            <person name="Hensen N."/>
            <person name="Bonometti L."/>
            <person name="Westerberg I."/>
            <person name="Brannstrom I.O."/>
            <person name="Guillou S."/>
            <person name="Cros-Aarteil S."/>
            <person name="Calhoun S."/>
            <person name="Haridas S."/>
            <person name="Kuo A."/>
            <person name="Mondo S."/>
            <person name="Pangilinan J."/>
            <person name="Riley R."/>
            <person name="LaButti K."/>
            <person name="Andreopoulos B."/>
            <person name="Lipzen A."/>
            <person name="Chen C."/>
            <person name="Yan M."/>
            <person name="Daum C."/>
            <person name="Ng V."/>
            <person name="Clum A."/>
            <person name="Steindorff A."/>
            <person name="Ohm R.A."/>
            <person name="Martin F."/>
            <person name="Silar P."/>
            <person name="Natvig D.O."/>
            <person name="Lalanne C."/>
            <person name="Gautier V."/>
            <person name="Ament-Velasquez S.L."/>
            <person name="Kruys A."/>
            <person name="Hutchinson M.I."/>
            <person name="Powell A.J."/>
            <person name="Barry K."/>
            <person name="Miller A.N."/>
            <person name="Grigoriev I.V."/>
            <person name="Debuchy R."/>
            <person name="Gladieux P."/>
            <person name="Hiltunen Thoren M."/>
            <person name="Johannesson H."/>
        </authorList>
    </citation>
    <scope>NUCLEOTIDE SEQUENCE</scope>
    <source>
        <strain evidence="2">CBS 123565</strain>
    </source>
</reference>
<evidence type="ECO:0000313" key="3">
    <source>
        <dbReference type="Proteomes" id="UP001304895"/>
    </source>
</evidence>
<feature type="region of interest" description="Disordered" evidence="1">
    <location>
        <begin position="59"/>
        <end position="78"/>
    </location>
</feature>
<reference evidence="2" key="2">
    <citation type="submission" date="2023-05" db="EMBL/GenBank/DDBJ databases">
        <authorList>
            <consortium name="Lawrence Berkeley National Laboratory"/>
            <person name="Steindorff A."/>
            <person name="Hensen N."/>
            <person name="Bonometti L."/>
            <person name="Westerberg I."/>
            <person name="Brannstrom I.O."/>
            <person name="Guillou S."/>
            <person name="Cros-Aarteil S."/>
            <person name="Calhoun S."/>
            <person name="Haridas S."/>
            <person name="Kuo A."/>
            <person name="Mondo S."/>
            <person name="Pangilinan J."/>
            <person name="Riley R."/>
            <person name="Labutti K."/>
            <person name="Andreopoulos B."/>
            <person name="Lipzen A."/>
            <person name="Chen C."/>
            <person name="Yanf M."/>
            <person name="Daum C."/>
            <person name="Ng V."/>
            <person name="Clum A."/>
            <person name="Ohm R."/>
            <person name="Martin F."/>
            <person name="Silar P."/>
            <person name="Natvig D."/>
            <person name="Lalanne C."/>
            <person name="Gautier V."/>
            <person name="Ament-Velasquez S.L."/>
            <person name="Kruys A."/>
            <person name="Hutchinson M.I."/>
            <person name="Powell A.J."/>
            <person name="Barry K."/>
            <person name="Miller A.N."/>
            <person name="Grigoriev I.V."/>
            <person name="Debuchy R."/>
            <person name="Gladieux P."/>
            <person name="Thoren M.H."/>
            <person name="Johannesson H."/>
        </authorList>
    </citation>
    <scope>NUCLEOTIDE SEQUENCE</scope>
    <source>
        <strain evidence="2">CBS 123565</strain>
    </source>
</reference>
<evidence type="ECO:0000256" key="1">
    <source>
        <dbReference type="SAM" id="MobiDB-lite"/>
    </source>
</evidence>
<dbReference type="AlphaFoldDB" id="A0AAN6UQS1"/>